<dbReference type="Gene3D" id="3.40.50.12780">
    <property type="entry name" value="N-terminal domain of ligase-like"/>
    <property type="match status" value="1"/>
</dbReference>
<evidence type="ECO:0000259" key="1">
    <source>
        <dbReference type="Pfam" id="PF00501"/>
    </source>
</evidence>
<organism evidence="2">
    <name type="scientific">Xenorhabdus szentirmaii</name>
    <dbReference type="NCBI Taxonomy" id="290112"/>
    <lineage>
        <taxon>Bacteria</taxon>
        <taxon>Pseudomonadati</taxon>
        <taxon>Pseudomonadota</taxon>
        <taxon>Gammaproteobacteria</taxon>
        <taxon>Enterobacterales</taxon>
        <taxon>Morganellaceae</taxon>
        <taxon>Xenorhabdus</taxon>
    </lineage>
</organism>
<dbReference type="SUPFAM" id="SSF56801">
    <property type="entry name" value="Acetyl-CoA synthetase-like"/>
    <property type="match status" value="1"/>
</dbReference>
<dbReference type="GO" id="GO:0005737">
    <property type="term" value="C:cytoplasm"/>
    <property type="evidence" value="ECO:0007669"/>
    <property type="project" value="TreeGrafter"/>
</dbReference>
<dbReference type="GO" id="GO:0044550">
    <property type="term" value="P:secondary metabolite biosynthetic process"/>
    <property type="evidence" value="ECO:0007669"/>
    <property type="project" value="TreeGrafter"/>
</dbReference>
<evidence type="ECO:0000313" key="2">
    <source>
        <dbReference type="EMBL" id="MBD2800213.1"/>
    </source>
</evidence>
<reference evidence="2" key="2">
    <citation type="journal article" date="2024" name="Toxins">
        <title>Genome Sequence Analysis of Native Xenorhabdus Strains Isolated from Entomopathogenic Nematodes in Argentina.</title>
        <authorList>
            <person name="Palma L."/>
            <person name="Frizzo L."/>
            <person name="Kaiser S."/>
            <person name="Berry C."/>
            <person name="Caballero P."/>
            <person name="Bode H.B."/>
            <person name="Del Valle E.E."/>
        </authorList>
    </citation>
    <scope>NUCLEOTIDE SEQUENCE</scope>
    <source>
        <strain evidence="2">M</strain>
    </source>
</reference>
<dbReference type="Pfam" id="PF00501">
    <property type="entry name" value="AMP-binding"/>
    <property type="match status" value="1"/>
</dbReference>
<comment type="caution">
    <text evidence="2">The sequence shown here is derived from an EMBL/GenBank/DDBJ whole genome shotgun (WGS) entry which is preliminary data.</text>
</comment>
<proteinExistence type="predicted"/>
<name>A0AAW3YQ91_9GAMM</name>
<dbReference type="InterPro" id="IPR042099">
    <property type="entry name" value="ANL_N_sf"/>
</dbReference>
<dbReference type="GO" id="GO:0043041">
    <property type="term" value="P:amino acid activation for nonribosomal peptide biosynthetic process"/>
    <property type="evidence" value="ECO:0007669"/>
    <property type="project" value="TreeGrafter"/>
</dbReference>
<dbReference type="EMBL" id="JACXBF010000149">
    <property type="protein sequence ID" value="MBD2800213.1"/>
    <property type="molecule type" value="Genomic_DNA"/>
</dbReference>
<dbReference type="PANTHER" id="PTHR45527">
    <property type="entry name" value="NONRIBOSOMAL PEPTIDE SYNTHETASE"/>
    <property type="match status" value="1"/>
</dbReference>
<feature type="non-terminal residue" evidence="2">
    <location>
        <position position="1"/>
    </location>
</feature>
<dbReference type="GO" id="GO:0031177">
    <property type="term" value="F:phosphopantetheine binding"/>
    <property type="evidence" value="ECO:0007669"/>
    <property type="project" value="TreeGrafter"/>
</dbReference>
<dbReference type="AlphaFoldDB" id="A0AAW3YQ91"/>
<dbReference type="PANTHER" id="PTHR45527:SF1">
    <property type="entry name" value="FATTY ACID SYNTHASE"/>
    <property type="match status" value="1"/>
</dbReference>
<feature type="non-terminal residue" evidence="2">
    <location>
        <position position="73"/>
    </location>
</feature>
<feature type="domain" description="AMP-dependent synthetase/ligase" evidence="1">
    <location>
        <begin position="25"/>
        <end position="73"/>
    </location>
</feature>
<reference evidence="2" key="1">
    <citation type="submission" date="2020-09" db="EMBL/GenBank/DDBJ databases">
        <authorList>
            <person name="Palma L."/>
            <person name="Caballero P."/>
            <person name="Berry C."/>
            <person name="Del Valle E."/>
        </authorList>
    </citation>
    <scope>NUCLEOTIDE SEQUENCE</scope>
    <source>
        <strain evidence="2">M</strain>
    </source>
</reference>
<accession>A0AAW3YQ91</accession>
<dbReference type="RefSeq" id="WP_323868699.1">
    <property type="nucleotide sequence ID" value="NZ_JACXBF010000149.1"/>
</dbReference>
<sequence>RQQLLVDFNHTALPCPQDKLIHQLLEQQADCQPDAIALVWQDIQFSYAELNRRANQLAHYLIASGVRPDDRVA</sequence>
<gene>
    <name evidence="2" type="ORF">ID854_07005</name>
</gene>
<dbReference type="Proteomes" id="UP001193920">
    <property type="component" value="Unassembled WGS sequence"/>
</dbReference>
<protein>
    <submittedName>
        <fullName evidence="2">AMP-binding protein</fullName>
    </submittedName>
</protein>
<dbReference type="InterPro" id="IPR000873">
    <property type="entry name" value="AMP-dep_synth/lig_dom"/>
</dbReference>